<keyword evidence="7" id="KW-0645">Protease</keyword>
<comment type="similarity">
    <text evidence="3 7">Belongs to the peptidase S26 family.</text>
</comment>
<dbReference type="EC" id="3.4.21.89" evidence="4 7"/>
<dbReference type="RefSeq" id="WP_008752212.1">
    <property type="nucleotide sequence ID" value="NZ_GL622296.1"/>
</dbReference>
<feature type="domain" description="Peptidase S26" evidence="8">
    <location>
        <begin position="15"/>
        <end position="173"/>
    </location>
</feature>
<proteinExistence type="inferred from homology"/>
<dbReference type="Pfam" id="PF10502">
    <property type="entry name" value="Peptidase_S26"/>
    <property type="match status" value="1"/>
</dbReference>
<keyword evidence="7" id="KW-0812">Transmembrane</keyword>
<dbReference type="NCBIfam" id="TIGR02227">
    <property type="entry name" value="sigpep_I_bact"/>
    <property type="match status" value="1"/>
</dbReference>
<dbReference type="GO" id="GO:0004252">
    <property type="term" value="F:serine-type endopeptidase activity"/>
    <property type="evidence" value="ECO:0007669"/>
    <property type="project" value="InterPro"/>
</dbReference>
<feature type="transmembrane region" description="Helical" evidence="7">
    <location>
        <begin position="14"/>
        <end position="36"/>
    </location>
</feature>
<dbReference type="PROSITE" id="PS00760">
    <property type="entry name" value="SPASE_I_2"/>
    <property type="match status" value="1"/>
</dbReference>
<sequence length="180" mass="20813">MINKKLKFTVIKEIFSWASVLVAAAVIAIVLNLFIIANSRVPTPSMENTIMTGDRIIGSRLTYLFNEPKRGDIIIFKFPDNEKKYYVKRIIGEPGDIVDIKNGEVYLNNSETPLHENYIKEPMIPEADMHFEVPDGAYFCLGDNRNSSEDSRRWVHSYVYKEKIIAKVIFRYFPGFKILK</sequence>
<dbReference type="AlphaFoldDB" id="E6LR66"/>
<protein>
    <recommendedName>
        <fullName evidence="4 7">Signal peptidase I</fullName>
        <ecNumber evidence="4 7">3.4.21.89</ecNumber>
    </recommendedName>
</protein>
<dbReference type="InterPro" id="IPR019758">
    <property type="entry name" value="Pept_S26A_signal_pept_1_CS"/>
</dbReference>
<keyword evidence="7" id="KW-0472">Membrane</keyword>
<dbReference type="GO" id="GO:0005886">
    <property type="term" value="C:plasma membrane"/>
    <property type="evidence" value="ECO:0007669"/>
    <property type="project" value="UniProtKB-SubCell"/>
</dbReference>
<dbReference type="eggNOG" id="COG0681">
    <property type="taxonomic scope" value="Bacteria"/>
</dbReference>
<evidence type="ECO:0000256" key="2">
    <source>
        <dbReference type="ARBA" id="ARBA00004401"/>
    </source>
</evidence>
<dbReference type="SUPFAM" id="SSF51306">
    <property type="entry name" value="LexA/Signal peptidase"/>
    <property type="match status" value="1"/>
</dbReference>
<reference evidence="9 10" key="1">
    <citation type="submission" date="2010-12" db="EMBL/GenBank/DDBJ databases">
        <authorList>
            <person name="Muzny D."/>
            <person name="Qin X."/>
            <person name="Deng J."/>
            <person name="Jiang H."/>
            <person name="Liu Y."/>
            <person name="Qu J."/>
            <person name="Song X.-Z."/>
            <person name="Zhang L."/>
            <person name="Thornton R."/>
            <person name="Coyle M."/>
            <person name="Francisco L."/>
            <person name="Jackson L."/>
            <person name="Javaid M."/>
            <person name="Korchina V."/>
            <person name="Kovar C."/>
            <person name="Mata R."/>
            <person name="Mathew T."/>
            <person name="Ngo R."/>
            <person name="Nguyen L."/>
            <person name="Nguyen N."/>
            <person name="Okwuonu G."/>
            <person name="Ongeri F."/>
            <person name="Pham C."/>
            <person name="Simmons D."/>
            <person name="Wilczek-Boney K."/>
            <person name="Hale W."/>
            <person name="Jakkamsetti A."/>
            <person name="Pham P."/>
            <person name="Ruth R."/>
            <person name="San Lucas F."/>
            <person name="Warren J."/>
            <person name="Zhang J."/>
            <person name="Zhao Z."/>
            <person name="Zhou C."/>
            <person name="Zhu D."/>
            <person name="Lee S."/>
            <person name="Bess C."/>
            <person name="Blankenburg K."/>
            <person name="Forbes L."/>
            <person name="Fu Q."/>
            <person name="Gubbala S."/>
            <person name="Hirani K."/>
            <person name="Jayaseelan J.C."/>
            <person name="Lara F."/>
            <person name="Munidasa M."/>
            <person name="Palculict T."/>
            <person name="Patil S."/>
            <person name="Pu L.-L."/>
            <person name="Saada N."/>
            <person name="Tang L."/>
            <person name="Weissenberger G."/>
            <person name="Zhu Y."/>
            <person name="Hemphill L."/>
            <person name="Shang Y."/>
            <person name="Youmans B."/>
            <person name="Ayvaz T."/>
            <person name="Ross M."/>
            <person name="Santibanez J."/>
            <person name="Aqrawi P."/>
            <person name="Gross S."/>
            <person name="Joshi V."/>
            <person name="Fowler G."/>
            <person name="Nazareth L."/>
            <person name="Reid J."/>
            <person name="Worley K."/>
            <person name="Petrosino J."/>
            <person name="Highlander S."/>
            <person name="Gibbs R."/>
        </authorList>
    </citation>
    <scope>NUCLEOTIDE SEQUENCE [LARGE SCALE GENOMIC DNA]</scope>
    <source>
        <strain evidence="9 10">DSM 3986</strain>
    </source>
</reference>
<dbReference type="PANTHER" id="PTHR43390">
    <property type="entry name" value="SIGNAL PEPTIDASE I"/>
    <property type="match status" value="1"/>
</dbReference>
<evidence type="ECO:0000256" key="7">
    <source>
        <dbReference type="RuleBase" id="RU362042"/>
    </source>
</evidence>
<evidence type="ECO:0000256" key="4">
    <source>
        <dbReference type="ARBA" id="ARBA00013208"/>
    </source>
</evidence>
<comment type="subcellular location">
    <subcellularLocation>
        <location evidence="2">Cell membrane</location>
        <topology evidence="2">Single-pass type II membrane protein</topology>
    </subcellularLocation>
    <subcellularLocation>
        <location evidence="7">Membrane</location>
        <topology evidence="7">Single-pass type II membrane protein</topology>
    </subcellularLocation>
</comment>
<dbReference type="PANTHER" id="PTHR43390:SF1">
    <property type="entry name" value="CHLOROPLAST PROCESSING PEPTIDASE"/>
    <property type="match status" value="1"/>
</dbReference>
<dbReference type="PROSITE" id="PS00761">
    <property type="entry name" value="SPASE_I_3"/>
    <property type="match status" value="1"/>
</dbReference>
<keyword evidence="7" id="KW-1133">Transmembrane helix</keyword>
<evidence type="ECO:0000256" key="6">
    <source>
        <dbReference type="PIRSR" id="PIRSR600223-1"/>
    </source>
</evidence>
<dbReference type="GO" id="GO:0006465">
    <property type="term" value="P:signal peptide processing"/>
    <property type="evidence" value="ECO:0007669"/>
    <property type="project" value="InterPro"/>
</dbReference>
<evidence type="ECO:0000256" key="5">
    <source>
        <dbReference type="ARBA" id="ARBA00022801"/>
    </source>
</evidence>
<accession>E6LR66</accession>
<evidence type="ECO:0000313" key="9">
    <source>
        <dbReference type="EMBL" id="EFU75658.1"/>
    </source>
</evidence>
<dbReference type="GO" id="GO:0009003">
    <property type="term" value="F:signal peptidase activity"/>
    <property type="evidence" value="ECO:0007669"/>
    <property type="project" value="UniProtKB-EC"/>
</dbReference>
<dbReference type="InterPro" id="IPR019533">
    <property type="entry name" value="Peptidase_S26"/>
</dbReference>
<evidence type="ECO:0000259" key="8">
    <source>
        <dbReference type="Pfam" id="PF10502"/>
    </source>
</evidence>
<dbReference type="Proteomes" id="UP000003434">
    <property type="component" value="Unassembled WGS sequence"/>
</dbReference>
<keyword evidence="5 7" id="KW-0378">Hydrolase</keyword>
<evidence type="ECO:0000256" key="1">
    <source>
        <dbReference type="ARBA" id="ARBA00000677"/>
    </source>
</evidence>
<evidence type="ECO:0000313" key="10">
    <source>
        <dbReference type="Proteomes" id="UP000003434"/>
    </source>
</evidence>
<organism evidence="9 10">
    <name type="scientific">Lachnoanaerobaculum saburreum DSM 3986</name>
    <dbReference type="NCBI Taxonomy" id="887325"/>
    <lineage>
        <taxon>Bacteria</taxon>
        <taxon>Bacillati</taxon>
        <taxon>Bacillota</taxon>
        <taxon>Clostridia</taxon>
        <taxon>Lachnospirales</taxon>
        <taxon>Lachnospiraceae</taxon>
        <taxon>Lachnoanaerobaculum</taxon>
    </lineage>
</organism>
<dbReference type="HOGENOM" id="CLU_028723_5_1_9"/>
<name>E6LR66_9FIRM</name>
<feature type="active site" evidence="6">
    <location>
        <position position="88"/>
    </location>
</feature>
<dbReference type="EMBL" id="AEPW01000095">
    <property type="protein sequence ID" value="EFU75658.1"/>
    <property type="molecule type" value="Genomic_DNA"/>
</dbReference>
<comment type="catalytic activity">
    <reaction evidence="1 7">
        <text>Cleavage of hydrophobic, N-terminal signal or leader sequences from secreted and periplasmic proteins.</text>
        <dbReference type="EC" id="3.4.21.89"/>
    </reaction>
</comment>
<dbReference type="InterPro" id="IPR000223">
    <property type="entry name" value="Pept_S26A_signal_pept_1"/>
</dbReference>
<dbReference type="PRINTS" id="PR00727">
    <property type="entry name" value="LEADERPTASE"/>
</dbReference>
<dbReference type="Gene3D" id="2.10.109.10">
    <property type="entry name" value="Umud Fragment, subunit A"/>
    <property type="match status" value="1"/>
</dbReference>
<gene>
    <name evidence="9" type="primary">lepB</name>
    <name evidence="9" type="ORF">HMPREF0381_2451</name>
</gene>
<evidence type="ECO:0000256" key="3">
    <source>
        <dbReference type="ARBA" id="ARBA00009370"/>
    </source>
</evidence>
<comment type="caution">
    <text evidence="9">The sequence shown here is derived from an EMBL/GenBank/DDBJ whole genome shotgun (WGS) entry which is preliminary data.</text>
</comment>
<dbReference type="InterPro" id="IPR019757">
    <property type="entry name" value="Pept_S26A_signal_pept_1_Lys-AS"/>
</dbReference>
<dbReference type="CDD" id="cd06530">
    <property type="entry name" value="S26_SPase_I"/>
    <property type="match status" value="1"/>
</dbReference>
<feature type="active site" evidence="6">
    <location>
        <position position="45"/>
    </location>
</feature>
<dbReference type="InterPro" id="IPR036286">
    <property type="entry name" value="LexA/Signal_pep-like_sf"/>
</dbReference>